<gene>
    <name evidence="1" type="ORF">SVIO_083040</name>
</gene>
<evidence type="ECO:0000313" key="1">
    <source>
        <dbReference type="EMBL" id="GDY57681.1"/>
    </source>
</evidence>
<accession>A0A4D4L7X9</accession>
<keyword evidence="2" id="KW-1185">Reference proteome</keyword>
<organism evidence="1 2">
    <name type="scientific">Streptomyces violaceusniger</name>
    <dbReference type="NCBI Taxonomy" id="68280"/>
    <lineage>
        <taxon>Bacteria</taxon>
        <taxon>Bacillati</taxon>
        <taxon>Actinomycetota</taxon>
        <taxon>Actinomycetes</taxon>
        <taxon>Kitasatosporales</taxon>
        <taxon>Streptomycetaceae</taxon>
        <taxon>Streptomyces</taxon>
        <taxon>Streptomyces violaceusniger group</taxon>
    </lineage>
</organism>
<protein>
    <submittedName>
        <fullName evidence="1">Uncharacterized protein</fullName>
    </submittedName>
</protein>
<dbReference type="InterPro" id="IPR046175">
    <property type="entry name" value="DUF6177"/>
</dbReference>
<dbReference type="AlphaFoldDB" id="A0A4D4L7X9"/>
<proteinExistence type="predicted"/>
<reference evidence="1 2" key="1">
    <citation type="journal article" date="2020" name="Int. J. Syst. Evol. Microbiol.">
        <title>Reclassification of Streptomyces castelarensis and Streptomyces sporoclivatus as later heterotypic synonyms of Streptomyces antimycoticus.</title>
        <authorList>
            <person name="Komaki H."/>
            <person name="Tamura T."/>
        </authorList>
    </citation>
    <scope>NUCLEOTIDE SEQUENCE [LARGE SCALE GENOMIC DNA]</scope>
    <source>
        <strain evidence="1 2">NBRC 13459</strain>
    </source>
</reference>
<dbReference type="Pfam" id="PF19674">
    <property type="entry name" value="DUF6177"/>
    <property type="match status" value="1"/>
</dbReference>
<name>A0A4D4L7X9_STRVO</name>
<dbReference type="OrthoDB" id="5103427at2"/>
<dbReference type="EMBL" id="BJHW01000001">
    <property type="protein sequence ID" value="GDY57681.1"/>
    <property type="molecule type" value="Genomic_DNA"/>
</dbReference>
<evidence type="ECO:0000313" key="2">
    <source>
        <dbReference type="Proteomes" id="UP000301309"/>
    </source>
</evidence>
<dbReference type="Proteomes" id="UP000301309">
    <property type="component" value="Unassembled WGS sequence"/>
</dbReference>
<sequence>MTKDVIALTERMPDVWSLVAGLFAGGPELDVRSAGEGAVIQLCDEAGRPLVSVEAPLLVRVAGEAARLLGPEAGDTGVPVWWTEARAATGVERAELLAASFARRLARLCGGSVWPSDAAADAGAARSGADAASAAPAAAQPAVDVLTERTAVVLQDRPVVAMTAWLSDAIRAAAASDRAVQIVTPATSRLSLPTRLSLTGLPSRWVVRDDEGGGYYDGLSGAVLRWHDGGFTPVEAEPERTPVAPAFLEGAEDTGERQLALSFRTVQPAEERLVLGGPLEAAWTAVTGGPPEGWSTAEPVNLPWSCEALTALARDRAPESTWVIAVGRADRPAIATLRVERTARGVEQDVTVAFGYGPGEKPPLDALPDLAATLVTEHRLQSLLVQLRAARRDLSLPARLEPPAVPVGFALGADETQDVGLTFARRTPLPARPVPLRPAARPGFYYPLGDGSSPSSWALFEQLMRHLRQPG</sequence>
<comment type="caution">
    <text evidence="1">The sequence shown here is derived from an EMBL/GenBank/DDBJ whole genome shotgun (WGS) entry which is preliminary data.</text>
</comment>